<evidence type="ECO:0000256" key="1">
    <source>
        <dbReference type="ARBA" id="ARBA00007871"/>
    </source>
</evidence>
<evidence type="ECO:0000256" key="4">
    <source>
        <dbReference type="ARBA" id="ARBA00023163"/>
    </source>
</evidence>
<dbReference type="PANTHER" id="PTHR33238:SF7">
    <property type="entry name" value="IRON-DEPENDENT TRANSCRIPTIONAL REGULATOR"/>
    <property type="match status" value="1"/>
</dbReference>
<dbReference type="Pfam" id="PF01325">
    <property type="entry name" value="Fe_dep_repress"/>
    <property type="match status" value="1"/>
</dbReference>
<dbReference type="OrthoDB" id="9794394at2"/>
<dbReference type="InterPro" id="IPR036421">
    <property type="entry name" value="Fe_dep_repressor_sf"/>
</dbReference>
<dbReference type="EMBL" id="VJXW01000038">
    <property type="protein sequence ID" value="TRW22000.1"/>
    <property type="molecule type" value="Genomic_DNA"/>
</dbReference>
<evidence type="ECO:0000256" key="3">
    <source>
        <dbReference type="ARBA" id="ARBA00023125"/>
    </source>
</evidence>
<evidence type="ECO:0000313" key="7">
    <source>
        <dbReference type="Proteomes" id="UP000319424"/>
    </source>
</evidence>
<evidence type="ECO:0000259" key="5">
    <source>
        <dbReference type="PROSITE" id="PS50944"/>
    </source>
</evidence>
<dbReference type="PANTHER" id="PTHR33238">
    <property type="entry name" value="IRON (METAL) DEPENDENT REPRESSOR, DTXR FAMILY"/>
    <property type="match status" value="1"/>
</dbReference>
<proteinExistence type="inferred from homology"/>
<keyword evidence="4" id="KW-0804">Transcription</keyword>
<feature type="domain" description="HTH dtxR-type" evidence="5">
    <location>
        <begin position="1"/>
        <end position="65"/>
    </location>
</feature>
<dbReference type="GO" id="GO:0003700">
    <property type="term" value="F:DNA-binding transcription factor activity"/>
    <property type="evidence" value="ECO:0007669"/>
    <property type="project" value="InterPro"/>
</dbReference>
<keyword evidence="3" id="KW-0238">DNA-binding</keyword>
<comment type="caution">
    <text evidence="6">The sequence shown here is derived from an EMBL/GenBank/DDBJ whole genome shotgun (WGS) entry which is preliminary data.</text>
</comment>
<protein>
    <submittedName>
        <fullName evidence="6">Metal-dependent transcriptional regulator</fullName>
    </submittedName>
</protein>
<dbReference type="SMART" id="SM00347">
    <property type="entry name" value="HTH_MARR"/>
    <property type="match status" value="1"/>
</dbReference>
<dbReference type="GO" id="GO:0003677">
    <property type="term" value="F:DNA binding"/>
    <property type="evidence" value="ECO:0007669"/>
    <property type="project" value="UniProtKB-KW"/>
</dbReference>
<dbReference type="InterPro" id="IPR022689">
    <property type="entry name" value="Iron_dep_repressor"/>
</dbReference>
<dbReference type="InterPro" id="IPR000835">
    <property type="entry name" value="HTH_MarR-typ"/>
</dbReference>
<dbReference type="RefSeq" id="WP_012797113.1">
    <property type="nucleotide sequence ID" value="NZ_VJXW01000038.1"/>
</dbReference>
<dbReference type="SUPFAM" id="SSF46785">
    <property type="entry name" value="Winged helix' DNA-binding domain"/>
    <property type="match status" value="1"/>
</dbReference>
<comment type="similarity">
    <text evidence="1">Belongs to the DtxR/MntR family.</text>
</comment>
<dbReference type="GO" id="GO:0046983">
    <property type="term" value="F:protein dimerization activity"/>
    <property type="evidence" value="ECO:0007669"/>
    <property type="project" value="InterPro"/>
</dbReference>
<sequence>MLHREFAEENYLEAIYILSLEKEEVRNMDLANYLEYKRPTVTRMLKKLENKGLIIYGEDKIIRLTEESKIFCEKMYTRHKYLTDVFIRLGIDAKNAEDEACLIEHVISDETFEKLKKHFDYNL</sequence>
<evidence type="ECO:0000256" key="2">
    <source>
        <dbReference type="ARBA" id="ARBA00023015"/>
    </source>
</evidence>
<keyword evidence="2" id="KW-0805">Transcription regulation</keyword>
<evidence type="ECO:0000313" key="6">
    <source>
        <dbReference type="EMBL" id="TRW22000.1"/>
    </source>
</evidence>
<dbReference type="SMART" id="SM00529">
    <property type="entry name" value="HTH_DTXR"/>
    <property type="match status" value="1"/>
</dbReference>
<dbReference type="Pfam" id="PF02742">
    <property type="entry name" value="Fe_dep_repr_C"/>
    <property type="match status" value="1"/>
</dbReference>
<dbReference type="SUPFAM" id="SSF47979">
    <property type="entry name" value="Iron-dependent repressor protein, dimerization domain"/>
    <property type="match status" value="1"/>
</dbReference>
<dbReference type="Gene3D" id="1.10.10.10">
    <property type="entry name" value="Winged helix-like DNA-binding domain superfamily/Winged helix DNA-binding domain"/>
    <property type="match status" value="1"/>
</dbReference>
<dbReference type="AlphaFoldDB" id="A0A552UV14"/>
<dbReference type="Proteomes" id="UP000319424">
    <property type="component" value="Unassembled WGS sequence"/>
</dbReference>
<dbReference type="GO" id="GO:0046914">
    <property type="term" value="F:transition metal ion binding"/>
    <property type="evidence" value="ECO:0007669"/>
    <property type="project" value="InterPro"/>
</dbReference>
<dbReference type="InterPro" id="IPR036390">
    <property type="entry name" value="WH_DNA-bd_sf"/>
</dbReference>
<name>A0A552UV14_9FIRM</name>
<reference evidence="6 7" key="1">
    <citation type="submission" date="2019-07" db="EMBL/GenBank/DDBJ databases">
        <title>Criibacterium bergeronii gen. nov., sp. nov. isolated from human clinical samples.</title>
        <authorList>
            <person name="Maheux A.F."/>
            <person name="Boudreau D.K."/>
            <person name="Berube E."/>
            <person name="Brodeur S."/>
            <person name="Bernard K.A."/>
            <person name="Abed J.Y."/>
            <person name="Ducrey E."/>
            <person name="Guay E.F."/>
            <person name="Raymond F."/>
            <person name="Corbeil J."/>
            <person name="Domingo M.-C."/>
            <person name="Roy P.H."/>
            <person name="Boissinot M."/>
            <person name="Tocheva E.I."/>
            <person name="Omar R.F."/>
        </authorList>
    </citation>
    <scope>NUCLEOTIDE SEQUENCE [LARGE SCALE GENOMIC DNA]</scope>
    <source>
        <strain evidence="6 7">CCRI-24246</strain>
    </source>
</reference>
<dbReference type="InterPro" id="IPR050536">
    <property type="entry name" value="DtxR_MntR_Metal-Reg"/>
</dbReference>
<gene>
    <name evidence="6" type="ORF">FL857_11865</name>
</gene>
<dbReference type="InterPro" id="IPR022687">
    <property type="entry name" value="HTH_DTXR"/>
</dbReference>
<dbReference type="InterPro" id="IPR001367">
    <property type="entry name" value="Fe_dep_repressor"/>
</dbReference>
<dbReference type="InterPro" id="IPR036388">
    <property type="entry name" value="WH-like_DNA-bd_sf"/>
</dbReference>
<dbReference type="Gene3D" id="1.10.60.10">
    <property type="entry name" value="Iron dependent repressor, metal binding and dimerisation domain"/>
    <property type="match status" value="1"/>
</dbReference>
<organism evidence="6 7">
    <name type="scientific">Criibacterium bergeronii</name>
    <dbReference type="NCBI Taxonomy" id="1871336"/>
    <lineage>
        <taxon>Bacteria</taxon>
        <taxon>Bacillati</taxon>
        <taxon>Bacillota</taxon>
        <taxon>Clostridia</taxon>
        <taxon>Peptostreptococcales</taxon>
        <taxon>Filifactoraceae</taxon>
        <taxon>Criibacterium</taxon>
    </lineage>
</organism>
<dbReference type="PROSITE" id="PS50944">
    <property type="entry name" value="HTH_DTXR"/>
    <property type="match status" value="1"/>
</dbReference>
<accession>A0A552UV14</accession>